<dbReference type="AlphaFoldDB" id="A0A645IME0"/>
<dbReference type="PROSITE" id="PS50921">
    <property type="entry name" value="ANTAR"/>
    <property type="match status" value="1"/>
</dbReference>
<feature type="domain" description="ANTAR" evidence="1">
    <location>
        <begin position="79"/>
        <end position="140"/>
    </location>
</feature>
<gene>
    <name evidence="2" type="ORF">SDC9_199288</name>
</gene>
<accession>A0A645IME0</accession>
<dbReference type="InterPro" id="IPR036388">
    <property type="entry name" value="WH-like_DNA-bd_sf"/>
</dbReference>
<dbReference type="GO" id="GO:0003723">
    <property type="term" value="F:RNA binding"/>
    <property type="evidence" value="ECO:0007669"/>
    <property type="project" value="InterPro"/>
</dbReference>
<dbReference type="SMART" id="SM01012">
    <property type="entry name" value="ANTAR"/>
    <property type="match status" value="1"/>
</dbReference>
<protein>
    <recommendedName>
        <fullName evidence="1">ANTAR domain-containing protein</fullName>
    </recommendedName>
</protein>
<dbReference type="Gene3D" id="1.10.10.10">
    <property type="entry name" value="Winged helix-like DNA-binding domain superfamily/Winged helix DNA-binding domain"/>
    <property type="match status" value="1"/>
</dbReference>
<organism evidence="2">
    <name type="scientific">bioreactor metagenome</name>
    <dbReference type="NCBI Taxonomy" id="1076179"/>
    <lineage>
        <taxon>unclassified sequences</taxon>
        <taxon>metagenomes</taxon>
        <taxon>ecological metagenomes</taxon>
    </lineage>
</organism>
<comment type="caution">
    <text evidence="2">The sequence shown here is derived from an EMBL/GenBank/DDBJ whole genome shotgun (WGS) entry which is preliminary data.</text>
</comment>
<dbReference type="Pfam" id="PF03861">
    <property type="entry name" value="ANTAR"/>
    <property type="match status" value="1"/>
</dbReference>
<reference evidence="2" key="1">
    <citation type="submission" date="2019-08" db="EMBL/GenBank/DDBJ databases">
        <authorList>
            <person name="Kucharzyk K."/>
            <person name="Murdoch R.W."/>
            <person name="Higgins S."/>
            <person name="Loffler F."/>
        </authorList>
    </citation>
    <scope>NUCLEOTIDE SEQUENCE</scope>
</reference>
<dbReference type="EMBL" id="VSSQ01116947">
    <property type="protein sequence ID" value="MPN51639.1"/>
    <property type="molecule type" value="Genomic_DNA"/>
</dbReference>
<evidence type="ECO:0000313" key="2">
    <source>
        <dbReference type="EMBL" id="MPN51639.1"/>
    </source>
</evidence>
<name>A0A645IME0_9ZZZZ</name>
<evidence type="ECO:0000259" key="1">
    <source>
        <dbReference type="PROSITE" id="PS50921"/>
    </source>
</evidence>
<dbReference type="InterPro" id="IPR011006">
    <property type="entry name" value="CheY-like_superfamily"/>
</dbReference>
<dbReference type="InterPro" id="IPR005561">
    <property type="entry name" value="ANTAR"/>
</dbReference>
<dbReference type="SUPFAM" id="SSF52172">
    <property type="entry name" value="CheY-like"/>
    <property type="match status" value="1"/>
</dbReference>
<sequence length="145" mass="16978">MNVDLIIINSPLSDDYGENLAIFANENTNSSIILIVKNNSPKESIYNVESKGIYIMEKPLNKLMLINTINSYIIHRRRFNSIINENEKLNKKINDIKLIDRAKLTLIQYLKMSEEESHKYIEKQAMDLRITKVEVAKNILKIYEY</sequence>
<proteinExistence type="predicted"/>